<feature type="domain" description="C2H2-type" evidence="13">
    <location>
        <begin position="469"/>
        <end position="496"/>
    </location>
</feature>
<dbReference type="FunFam" id="3.30.160.60:FF:002586">
    <property type="entry name" value="Zinc finger protein 787"/>
    <property type="match status" value="1"/>
</dbReference>
<sequence>MQQVHHCKQLLDQLQQQRLDGFLCDCTVVIGQLQFRAHRNVLAAFSNYFRSVYGLSLDNNVVFLDHNHVSSDGFQKILDFIYTGNMNIDGCNVAAIEAAAGYLQMEDVVKICKVKMESPVINLNTVSKAASGIPGNIEPSSCFTTTGTEKDIVQEEPGTMVCCEEKLLNTPDFSLHLKSEELQMQPANANTVSGTRGQKPKADHNSVLPVRGISPNNMLKCTKMKRKSGCAVRRVERRIRSESTVQLDTVSSALQPNKDSQSALFNNYKNSLAENKIIQKTNRKQRRRCSQRQESVGERCKSKLITGGSGVRLVEPGITDMKQLKMKPICNICGKVFSEASSLRRHMRIHKGLKPYVCQLCAKAFTQCNQLKTHIRTHTGEKPYQCDMCDKSFAQKCQLVFHNRMHHGEEKPYACDVCSLQFATSSNLKIHARKHSGEKPYVCDRCGQRFAQASTLTYHVRRHTGEKPYICDTCGKAFAVSSSLITHARKHTGEKPYSCRTCNKSFISSGELNKHSRSHTGEKPFVCELCGNSYSDVKNLKKHSSKAHDAVKRTNSNDHETDFVDRESQDSMELKPSDLPIPLAVAMGADQQQMMLTVGEGSSLSSEQLLRPSVSSYSETQLIFLQQLY</sequence>
<evidence type="ECO:0000256" key="4">
    <source>
        <dbReference type="ARBA" id="ARBA00022771"/>
    </source>
</evidence>
<evidence type="ECO:0000256" key="11">
    <source>
        <dbReference type="SAM" id="MobiDB-lite"/>
    </source>
</evidence>
<evidence type="ECO:0000313" key="15">
    <source>
        <dbReference type="Proteomes" id="UP000287033"/>
    </source>
</evidence>
<feature type="domain" description="C2H2-type" evidence="13">
    <location>
        <begin position="525"/>
        <end position="553"/>
    </location>
</feature>
<dbReference type="PROSITE" id="PS50157">
    <property type="entry name" value="ZINC_FINGER_C2H2_2"/>
    <property type="match status" value="8"/>
</dbReference>
<feature type="domain" description="C2H2-type" evidence="13">
    <location>
        <begin position="328"/>
        <end position="355"/>
    </location>
</feature>
<dbReference type="EMBL" id="BEZZ01000187">
    <property type="protein sequence ID" value="GCC28004.1"/>
    <property type="molecule type" value="Genomic_DNA"/>
</dbReference>
<reference evidence="14 15" key="1">
    <citation type="journal article" date="2018" name="Nat. Ecol. Evol.">
        <title>Shark genomes provide insights into elasmobranch evolution and the origin of vertebrates.</title>
        <authorList>
            <person name="Hara Y"/>
            <person name="Yamaguchi K"/>
            <person name="Onimaru K"/>
            <person name="Kadota M"/>
            <person name="Koyanagi M"/>
            <person name="Keeley SD"/>
            <person name="Tatsumi K"/>
            <person name="Tanaka K"/>
            <person name="Motone F"/>
            <person name="Kageyama Y"/>
            <person name="Nozu R"/>
            <person name="Adachi N"/>
            <person name="Nishimura O"/>
            <person name="Nakagawa R"/>
            <person name="Tanegashima C"/>
            <person name="Kiyatake I"/>
            <person name="Matsumoto R"/>
            <person name="Murakumo K"/>
            <person name="Nishida K"/>
            <person name="Terakita A"/>
            <person name="Kuratani S"/>
            <person name="Sato K"/>
            <person name="Hyodo S Kuraku.S."/>
        </authorList>
    </citation>
    <scope>NUCLEOTIDE SEQUENCE [LARGE SCALE GENOMIC DNA]</scope>
</reference>
<dbReference type="STRING" id="137246.A0A401SCC3"/>
<accession>A0A401SCC3</accession>
<evidence type="ECO:0000256" key="7">
    <source>
        <dbReference type="ARBA" id="ARBA00023125"/>
    </source>
</evidence>
<keyword evidence="5" id="KW-0862">Zinc</keyword>
<evidence type="ECO:0000256" key="3">
    <source>
        <dbReference type="ARBA" id="ARBA00022737"/>
    </source>
</evidence>
<evidence type="ECO:0000256" key="10">
    <source>
        <dbReference type="PROSITE-ProRule" id="PRU00042"/>
    </source>
</evidence>
<feature type="region of interest" description="Disordered" evidence="11">
    <location>
        <begin position="190"/>
        <end position="215"/>
    </location>
</feature>
<feature type="domain" description="C2H2-type" evidence="13">
    <location>
        <begin position="384"/>
        <end position="412"/>
    </location>
</feature>
<evidence type="ECO:0000256" key="2">
    <source>
        <dbReference type="ARBA" id="ARBA00022723"/>
    </source>
</evidence>
<dbReference type="InterPro" id="IPR013087">
    <property type="entry name" value="Znf_C2H2_type"/>
</dbReference>
<dbReference type="OMA" id="RPICNIC"/>
<feature type="domain" description="C2H2-type" evidence="13">
    <location>
        <begin position="413"/>
        <end position="440"/>
    </location>
</feature>
<keyword evidence="6" id="KW-0805">Transcription regulation</keyword>
<dbReference type="InterPro" id="IPR036236">
    <property type="entry name" value="Znf_C2H2_sf"/>
</dbReference>
<dbReference type="SUPFAM" id="SSF57667">
    <property type="entry name" value="beta-beta-alpha zinc fingers"/>
    <property type="match status" value="4"/>
</dbReference>
<keyword evidence="9" id="KW-0539">Nucleus</keyword>
<dbReference type="SMART" id="SM00225">
    <property type="entry name" value="BTB"/>
    <property type="match status" value="1"/>
</dbReference>
<proteinExistence type="predicted"/>
<dbReference type="FunFam" id="3.30.160.60:FF:000678">
    <property type="entry name" value="Myoneurin isoform X1"/>
    <property type="match status" value="1"/>
</dbReference>
<name>A0A401SCC3_CHIPU</name>
<dbReference type="FunFam" id="3.30.160.60:FF:000100">
    <property type="entry name" value="Zinc finger 45-like"/>
    <property type="match status" value="1"/>
</dbReference>
<dbReference type="FunFam" id="3.30.160.60:FF:000472">
    <property type="entry name" value="myoneurin isoform X1"/>
    <property type="match status" value="1"/>
</dbReference>
<evidence type="ECO:0000256" key="5">
    <source>
        <dbReference type="ARBA" id="ARBA00022833"/>
    </source>
</evidence>
<dbReference type="OrthoDB" id="8117402at2759"/>
<keyword evidence="15" id="KW-1185">Reference proteome</keyword>
<keyword evidence="8" id="KW-0804">Transcription</keyword>
<dbReference type="GO" id="GO:1990837">
    <property type="term" value="F:sequence-specific double-stranded DNA binding"/>
    <property type="evidence" value="ECO:0007669"/>
    <property type="project" value="UniProtKB-ARBA"/>
</dbReference>
<dbReference type="AlphaFoldDB" id="A0A401SCC3"/>
<evidence type="ECO:0008006" key="16">
    <source>
        <dbReference type="Google" id="ProtNLM"/>
    </source>
</evidence>
<dbReference type="Pfam" id="PF00651">
    <property type="entry name" value="BTB"/>
    <property type="match status" value="1"/>
</dbReference>
<gene>
    <name evidence="14" type="ORF">chiPu_0006430</name>
</gene>
<dbReference type="SMART" id="SM00355">
    <property type="entry name" value="ZnF_C2H2"/>
    <property type="match status" value="8"/>
</dbReference>
<dbReference type="FunFam" id="3.30.160.60:FF:000029">
    <property type="entry name" value="GLI family zinc finger 4"/>
    <property type="match status" value="1"/>
</dbReference>
<dbReference type="Gene3D" id="3.30.160.60">
    <property type="entry name" value="Classic Zinc Finger"/>
    <property type="match status" value="8"/>
</dbReference>
<dbReference type="FunFam" id="3.30.160.60:FF:000072">
    <property type="entry name" value="zinc finger protein 143 isoform X1"/>
    <property type="match status" value="1"/>
</dbReference>
<organism evidence="14 15">
    <name type="scientific">Chiloscyllium punctatum</name>
    <name type="common">Brownbanded bambooshark</name>
    <name type="synonym">Hemiscyllium punctatum</name>
    <dbReference type="NCBI Taxonomy" id="137246"/>
    <lineage>
        <taxon>Eukaryota</taxon>
        <taxon>Metazoa</taxon>
        <taxon>Chordata</taxon>
        <taxon>Craniata</taxon>
        <taxon>Vertebrata</taxon>
        <taxon>Chondrichthyes</taxon>
        <taxon>Elasmobranchii</taxon>
        <taxon>Galeomorphii</taxon>
        <taxon>Galeoidea</taxon>
        <taxon>Orectolobiformes</taxon>
        <taxon>Hemiscylliidae</taxon>
        <taxon>Chiloscyllium</taxon>
    </lineage>
</organism>
<evidence type="ECO:0000259" key="13">
    <source>
        <dbReference type="PROSITE" id="PS50157"/>
    </source>
</evidence>
<comment type="caution">
    <text evidence="14">The sequence shown here is derived from an EMBL/GenBank/DDBJ whole genome shotgun (WGS) entry which is preliminary data.</text>
</comment>
<dbReference type="GO" id="GO:0005634">
    <property type="term" value="C:nucleus"/>
    <property type="evidence" value="ECO:0007669"/>
    <property type="project" value="UniProtKB-SubCell"/>
</dbReference>
<dbReference type="FunFam" id="3.30.160.60:FF:000303">
    <property type="entry name" value="Zinc finger protein 41"/>
    <property type="match status" value="1"/>
</dbReference>
<evidence type="ECO:0000259" key="12">
    <source>
        <dbReference type="PROSITE" id="PS50097"/>
    </source>
</evidence>
<dbReference type="PANTHER" id="PTHR24394">
    <property type="entry name" value="ZINC FINGER PROTEIN"/>
    <property type="match status" value="1"/>
</dbReference>
<dbReference type="PROSITE" id="PS50097">
    <property type="entry name" value="BTB"/>
    <property type="match status" value="1"/>
</dbReference>
<dbReference type="Pfam" id="PF00096">
    <property type="entry name" value="zf-C2H2"/>
    <property type="match status" value="5"/>
</dbReference>
<dbReference type="PANTHER" id="PTHR24394:SF29">
    <property type="entry name" value="MYONEURIN"/>
    <property type="match status" value="1"/>
</dbReference>
<feature type="domain" description="C2H2-type" evidence="13">
    <location>
        <begin position="356"/>
        <end position="383"/>
    </location>
</feature>
<keyword evidence="2" id="KW-0479">Metal-binding</keyword>
<dbReference type="GO" id="GO:0000981">
    <property type="term" value="F:DNA-binding transcription factor activity, RNA polymerase II-specific"/>
    <property type="evidence" value="ECO:0007669"/>
    <property type="project" value="TreeGrafter"/>
</dbReference>
<keyword evidence="4 10" id="KW-0863">Zinc-finger</keyword>
<keyword evidence="3" id="KW-0677">Repeat</keyword>
<dbReference type="GO" id="GO:0008270">
    <property type="term" value="F:zinc ion binding"/>
    <property type="evidence" value="ECO:0007669"/>
    <property type="project" value="UniProtKB-KW"/>
</dbReference>
<dbReference type="InterPro" id="IPR011333">
    <property type="entry name" value="SKP1/BTB/POZ_sf"/>
</dbReference>
<dbReference type="InterPro" id="IPR000210">
    <property type="entry name" value="BTB/POZ_dom"/>
</dbReference>
<evidence type="ECO:0000256" key="9">
    <source>
        <dbReference type="ARBA" id="ARBA00023242"/>
    </source>
</evidence>
<evidence type="ECO:0000256" key="1">
    <source>
        <dbReference type="ARBA" id="ARBA00004123"/>
    </source>
</evidence>
<evidence type="ECO:0000313" key="14">
    <source>
        <dbReference type="EMBL" id="GCC28004.1"/>
    </source>
</evidence>
<feature type="domain" description="BTB" evidence="12">
    <location>
        <begin position="24"/>
        <end position="90"/>
    </location>
</feature>
<feature type="domain" description="C2H2-type" evidence="13">
    <location>
        <begin position="497"/>
        <end position="524"/>
    </location>
</feature>
<dbReference type="Proteomes" id="UP000287033">
    <property type="component" value="Unassembled WGS sequence"/>
</dbReference>
<evidence type="ECO:0000256" key="8">
    <source>
        <dbReference type="ARBA" id="ARBA00023163"/>
    </source>
</evidence>
<dbReference type="Gene3D" id="3.30.710.10">
    <property type="entry name" value="Potassium Channel Kv1.1, Chain A"/>
    <property type="match status" value="1"/>
</dbReference>
<dbReference type="SUPFAM" id="SSF54695">
    <property type="entry name" value="POZ domain"/>
    <property type="match status" value="1"/>
</dbReference>
<dbReference type="PROSITE" id="PS00028">
    <property type="entry name" value="ZINC_FINGER_C2H2_1"/>
    <property type="match status" value="8"/>
</dbReference>
<dbReference type="FunFam" id="3.30.160.60:FF:000267">
    <property type="entry name" value="Zinc finger and BTB domain-containing 49"/>
    <property type="match status" value="1"/>
</dbReference>
<comment type="subcellular location">
    <subcellularLocation>
        <location evidence="1">Nucleus</location>
    </subcellularLocation>
</comment>
<protein>
    <recommendedName>
        <fullName evidence="16">Myoneurin</fullName>
    </recommendedName>
</protein>
<dbReference type="Pfam" id="PF13465">
    <property type="entry name" value="zf-H2C2_2"/>
    <property type="match status" value="1"/>
</dbReference>
<evidence type="ECO:0000256" key="6">
    <source>
        <dbReference type="ARBA" id="ARBA00023015"/>
    </source>
</evidence>
<keyword evidence="7" id="KW-0238">DNA-binding</keyword>
<feature type="domain" description="C2H2-type" evidence="13">
    <location>
        <begin position="441"/>
        <end position="468"/>
    </location>
</feature>